<proteinExistence type="predicted"/>
<name>A0ABV0S4I2_9TELE</name>
<feature type="non-terminal residue" evidence="2">
    <location>
        <position position="1"/>
    </location>
</feature>
<sequence>LLSLLLEALTCPDEGVQLSTLSCLDPVLINPPQVLIQQLEALVNRLLALVSSPAMVSPSHRPLCTTHSETTFISTRRFSFRIEVKLDLQIYKDYARTWSTCLFGLFLHRKYALLQFDVFLLSPVSLHTR</sequence>
<dbReference type="InterPro" id="IPR024687">
    <property type="entry name" value="MMS19_C"/>
</dbReference>
<dbReference type="EMBL" id="JAHRIN010068229">
    <property type="protein sequence ID" value="MEQ2215358.1"/>
    <property type="molecule type" value="Genomic_DNA"/>
</dbReference>
<feature type="domain" description="MMS19 C-terminal" evidence="1">
    <location>
        <begin position="1"/>
        <end position="55"/>
    </location>
</feature>
<accession>A0ABV0S4I2</accession>
<evidence type="ECO:0000259" key="1">
    <source>
        <dbReference type="Pfam" id="PF12460"/>
    </source>
</evidence>
<evidence type="ECO:0000313" key="2">
    <source>
        <dbReference type="EMBL" id="MEQ2215358.1"/>
    </source>
</evidence>
<gene>
    <name evidence="2" type="ORF">XENOCAPTIV_000146</name>
</gene>
<evidence type="ECO:0000313" key="3">
    <source>
        <dbReference type="Proteomes" id="UP001434883"/>
    </source>
</evidence>
<keyword evidence="3" id="KW-1185">Reference proteome</keyword>
<organism evidence="2 3">
    <name type="scientific">Xenoophorus captivus</name>
    <dbReference type="NCBI Taxonomy" id="1517983"/>
    <lineage>
        <taxon>Eukaryota</taxon>
        <taxon>Metazoa</taxon>
        <taxon>Chordata</taxon>
        <taxon>Craniata</taxon>
        <taxon>Vertebrata</taxon>
        <taxon>Euteleostomi</taxon>
        <taxon>Actinopterygii</taxon>
        <taxon>Neopterygii</taxon>
        <taxon>Teleostei</taxon>
        <taxon>Neoteleostei</taxon>
        <taxon>Acanthomorphata</taxon>
        <taxon>Ovalentaria</taxon>
        <taxon>Atherinomorphae</taxon>
        <taxon>Cyprinodontiformes</taxon>
        <taxon>Goodeidae</taxon>
        <taxon>Xenoophorus</taxon>
    </lineage>
</organism>
<comment type="caution">
    <text evidence="2">The sequence shown here is derived from an EMBL/GenBank/DDBJ whole genome shotgun (WGS) entry which is preliminary data.</text>
</comment>
<dbReference type="Proteomes" id="UP001434883">
    <property type="component" value="Unassembled WGS sequence"/>
</dbReference>
<protein>
    <recommendedName>
        <fullName evidence="1">MMS19 C-terminal domain-containing protein</fullName>
    </recommendedName>
</protein>
<reference evidence="2 3" key="1">
    <citation type="submission" date="2021-06" db="EMBL/GenBank/DDBJ databases">
        <authorList>
            <person name="Palmer J.M."/>
        </authorList>
    </citation>
    <scope>NUCLEOTIDE SEQUENCE [LARGE SCALE GENOMIC DNA]</scope>
    <source>
        <strain evidence="2 3">XC_2019</strain>
        <tissue evidence="2">Muscle</tissue>
    </source>
</reference>
<dbReference type="Pfam" id="PF12460">
    <property type="entry name" value="MMS19_C"/>
    <property type="match status" value="1"/>
</dbReference>